<evidence type="ECO:0000313" key="3">
    <source>
        <dbReference type="WBParaSite" id="Minc3s00515g13604"/>
    </source>
</evidence>
<sequence length="54" mass="6099">MFEFLLQNPPKPVQAWPPEPPPISVNFTRPNAWADKLCWHAASNETTSTSTSFL</sequence>
<name>A0A914LGW4_MELIC</name>
<feature type="compositionally biased region" description="Pro residues" evidence="1">
    <location>
        <begin position="9"/>
        <end position="21"/>
    </location>
</feature>
<dbReference type="AlphaFoldDB" id="A0A914LGW4"/>
<accession>A0A914LGW4</accession>
<feature type="region of interest" description="Disordered" evidence="1">
    <location>
        <begin position="1"/>
        <end position="21"/>
    </location>
</feature>
<keyword evidence="2" id="KW-1185">Reference proteome</keyword>
<reference evidence="3" key="1">
    <citation type="submission" date="2022-11" db="UniProtKB">
        <authorList>
            <consortium name="WormBaseParasite"/>
        </authorList>
    </citation>
    <scope>IDENTIFICATION</scope>
</reference>
<evidence type="ECO:0000313" key="2">
    <source>
        <dbReference type="Proteomes" id="UP000887563"/>
    </source>
</evidence>
<organism evidence="2 3">
    <name type="scientific">Meloidogyne incognita</name>
    <name type="common">Southern root-knot nematode worm</name>
    <name type="synonym">Oxyuris incognita</name>
    <dbReference type="NCBI Taxonomy" id="6306"/>
    <lineage>
        <taxon>Eukaryota</taxon>
        <taxon>Metazoa</taxon>
        <taxon>Ecdysozoa</taxon>
        <taxon>Nematoda</taxon>
        <taxon>Chromadorea</taxon>
        <taxon>Rhabditida</taxon>
        <taxon>Tylenchina</taxon>
        <taxon>Tylenchomorpha</taxon>
        <taxon>Tylenchoidea</taxon>
        <taxon>Meloidogynidae</taxon>
        <taxon>Meloidogyninae</taxon>
        <taxon>Meloidogyne</taxon>
        <taxon>Meloidogyne incognita group</taxon>
    </lineage>
</organism>
<proteinExistence type="predicted"/>
<protein>
    <submittedName>
        <fullName evidence="3">Uncharacterized protein</fullName>
    </submittedName>
</protein>
<dbReference type="Proteomes" id="UP000887563">
    <property type="component" value="Unplaced"/>
</dbReference>
<dbReference type="WBParaSite" id="Minc3s00515g13604">
    <property type="protein sequence ID" value="Minc3s00515g13604"/>
    <property type="gene ID" value="Minc3s00515g13604"/>
</dbReference>
<evidence type="ECO:0000256" key="1">
    <source>
        <dbReference type="SAM" id="MobiDB-lite"/>
    </source>
</evidence>